<feature type="binding site" evidence="3">
    <location>
        <begin position="92"/>
        <end position="95"/>
    </location>
    <ligand>
        <name>substrate</name>
    </ligand>
</feature>
<dbReference type="STRING" id="325777.GW15_0215400"/>
<evidence type="ECO:0000313" key="5">
    <source>
        <dbReference type="Proteomes" id="UP000028012"/>
    </source>
</evidence>
<dbReference type="PANTHER" id="PTHR11934">
    <property type="entry name" value="RIBOSE-5-PHOSPHATE ISOMERASE"/>
    <property type="match status" value="1"/>
</dbReference>
<dbReference type="SUPFAM" id="SSF100950">
    <property type="entry name" value="NagB/RpiA/CoA transferase-like"/>
    <property type="match status" value="1"/>
</dbReference>
<dbReference type="EC" id="5.3.1.6" evidence="3"/>
<proteinExistence type="inferred from homology"/>
<comment type="pathway">
    <text evidence="3">Carbohydrate degradation; pentose phosphate pathway; D-ribose 5-phosphate from D-ribulose 5-phosphate (non-oxidative stage): step 1/1.</text>
</comment>
<name>A0A098PW42_9XANT</name>
<dbReference type="PANTHER" id="PTHR11934:SF0">
    <property type="entry name" value="RIBOSE-5-PHOSPHATE ISOMERASE"/>
    <property type="match status" value="1"/>
</dbReference>
<feature type="binding site" evidence="3">
    <location>
        <position position="119"/>
    </location>
    <ligand>
        <name>substrate</name>
    </ligand>
</feature>
<gene>
    <name evidence="3" type="primary">rpiA</name>
    <name evidence="4" type="ORF">GW15_0215400</name>
</gene>
<evidence type="ECO:0000313" key="4">
    <source>
        <dbReference type="EMBL" id="KGE51324.1"/>
    </source>
</evidence>
<dbReference type="NCBIfam" id="TIGR00021">
    <property type="entry name" value="rpiA"/>
    <property type="match status" value="1"/>
</dbReference>
<feature type="binding site" evidence="3">
    <location>
        <begin position="79"/>
        <end position="82"/>
    </location>
    <ligand>
        <name>substrate</name>
    </ligand>
</feature>
<comment type="subunit">
    <text evidence="3">Homodimer.</text>
</comment>
<dbReference type="Pfam" id="PF06026">
    <property type="entry name" value="Rib_5-P_isom_A"/>
    <property type="match status" value="1"/>
</dbReference>
<sequence length="215" mass="22918">MSEAKRLAAEKAIDYVEDGMIVGVGTGSTVAYFIDALGRIGHRIKGAVSSSEQSTARLRQHGIEVLDLNHTGNLSLYVDGADECDPNRCLIKGGGAALTREKIIAEASERFICIVDPSKQVPVLGTFPLPVEVIPMARSLVARQILALTGGQPVWRDGVVTDNGNVVLDVHHLQITDPVDLERSLNQIPGVVCVGLFARRPADVVIVGGEPPRAI</sequence>
<dbReference type="UniPathway" id="UPA00115">
    <property type="reaction ID" value="UER00412"/>
</dbReference>
<dbReference type="GO" id="GO:0004751">
    <property type="term" value="F:ribose-5-phosphate isomerase activity"/>
    <property type="evidence" value="ECO:0007669"/>
    <property type="project" value="UniProtKB-UniRule"/>
</dbReference>
<evidence type="ECO:0000256" key="3">
    <source>
        <dbReference type="HAMAP-Rule" id="MF_00170"/>
    </source>
</evidence>
<dbReference type="Gene3D" id="3.30.70.260">
    <property type="match status" value="1"/>
</dbReference>
<dbReference type="SUPFAM" id="SSF75445">
    <property type="entry name" value="D-ribose-5-phosphate isomerase (RpiA), lid domain"/>
    <property type="match status" value="1"/>
</dbReference>
<dbReference type="InterPro" id="IPR020672">
    <property type="entry name" value="Ribose5P_isomerase_typA_subgr"/>
</dbReference>
<dbReference type="CDD" id="cd01398">
    <property type="entry name" value="RPI_A"/>
    <property type="match status" value="1"/>
</dbReference>
<feature type="binding site" evidence="3">
    <location>
        <begin position="26"/>
        <end position="29"/>
    </location>
    <ligand>
        <name>substrate</name>
    </ligand>
</feature>
<dbReference type="InterPro" id="IPR004788">
    <property type="entry name" value="Ribose5P_isomerase_type_A"/>
</dbReference>
<dbReference type="GO" id="GO:0005829">
    <property type="term" value="C:cytosol"/>
    <property type="evidence" value="ECO:0007669"/>
    <property type="project" value="TreeGrafter"/>
</dbReference>
<dbReference type="GO" id="GO:0006014">
    <property type="term" value="P:D-ribose metabolic process"/>
    <property type="evidence" value="ECO:0007669"/>
    <property type="project" value="TreeGrafter"/>
</dbReference>
<dbReference type="EMBL" id="JPHD02000107">
    <property type="protein sequence ID" value="KGE51324.1"/>
    <property type="molecule type" value="Genomic_DNA"/>
</dbReference>
<dbReference type="GeneID" id="58001917"/>
<dbReference type="RefSeq" id="WP_042823554.1">
    <property type="nucleotide sequence ID" value="NZ_CP053649.1"/>
</dbReference>
<dbReference type="eggNOG" id="COG0120">
    <property type="taxonomic scope" value="Bacteria"/>
</dbReference>
<keyword evidence="2 3" id="KW-0413">Isomerase</keyword>
<comment type="similarity">
    <text evidence="3">Belongs to the ribose 5-phosphate isomerase family.</text>
</comment>
<organism evidence="4 5">
    <name type="scientific">Xanthomonas axonopodis pv. vasculorum</name>
    <dbReference type="NCBI Taxonomy" id="325777"/>
    <lineage>
        <taxon>Bacteria</taxon>
        <taxon>Pseudomonadati</taxon>
        <taxon>Pseudomonadota</taxon>
        <taxon>Gammaproteobacteria</taxon>
        <taxon>Lysobacterales</taxon>
        <taxon>Lysobacteraceae</taxon>
        <taxon>Xanthomonas</taxon>
    </lineage>
</organism>
<dbReference type="Proteomes" id="UP000028012">
    <property type="component" value="Unassembled WGS sequence"/>
</dbReference>
<dbReference type="Gene3D" id="3.40.50.1360">
    <property type="match status" value="1"/>
</dbReference>
<dbReference type="GO" id="GO:0009052">
    <property type="term" value="P:pentose-phosphate shunt, non-oxidative branch"/>
    <property type="evidence" value="ECO:0007669"/>
    <property type="project" value="UniProtKB-UniRule"/>
</dbReference>
<evidence type="ECO:0000256" key="1">
    <source>
        <dbReference type="ARBA" id="ARBA00001713"/>
    </source>
</evidence>
<dbReference type="HOGENOM" id="CLU_056590_1_1_6"/>
<feature type="active site" description="Proton acceptor" evidence="3">
    <location>
        <position position="101"/>
    </location>
</feature>
<protein>
    <recommendedName>
        <fullName evidence="3">Ribose-5-phosphate isomerase A</fullName>
        <ecNumber evidence="3">5.3.1.6</ecNumber>
    </recommendedName>
    <alternativeName>
        <fullName evidence="3">Phosphoriboisomerase A</fullName>
        <shortName evidence="3">PRI</shortName>
    </alternativeName>
</protein>
<accession>A0A098PW42</accession>
<dbReference type="InterPro" id="IPR037171">
    <property type="entry name" value="NagB/RpiA_transferase-like"/>
</dbReference>
<comment type="catalytic activity">
    <reaction evidence="1 3">
        <text>aldehydo-D-ribose 5-phosphate = D-ribulose 5-phosphate</text>
        <dbReference type="Rhea" id="RHEA:14657"/>
        <dbReference type="ChEBI" id="CHEBI:58121"/>
        <dbReference type="ChEBI" id="CHEBI:58273"/>
        <dbReference type="EC" id="5.3.1.6"/>
    </reaction>
</comment>
<dbReference type="FunFam" id="3.30.70.260:FF:000004">
    <property type="entry name" value="Ribose-5-phosphate isomerase A"/>
    <property type="match status" value="1"/>
</dbReference>
<reference evidence="4 5" key="1">
    <citation type="submission" date="2014-09" db="EMBL/GenBank/DDBJ databases">
        <title>A draft genome sequence for Xanthomonas axonopodis pv. vasculorum NCPPB 900.</title>
        <authorList>
            <person name="Harrison J."/>
            <person name="Studholme D.J."/>
        </authorList>
    </citation>
    <scope>NUCLEOTIDE SEQUENCE [LARGE SCALE GENOMIC DNA]</scope>
    <source>
        <strain evidence="4 5">NCPPB 900</strain>
    </source>
</reference>
<dbReference type="NCBIfam" id="NF001924">
    <property type="entry name" value="PRK00702.1"/>
    <property type="match status" value="1"/>
</dbReference>
<comment type="function">
    <text evidence="3">Catalyzes the reversible conversion of ribose-5-phosphate to ribulose 5-phosphate.</text>
</comment>
<evidence type="ECO:0000256" key="2">
    <source>
        <dbReference type="ARBA" id="ARBA00023235"/>
    </source>
</evidence>
<comment type="caution">
    <text evidence="4">The sequence shown here is derived from an EMBL/GenBank/DDBJ whole genome shotgun (WGS) entry which is preliminary data.</text>
</comment>
<dbReference type="AlphaFoldDB" id="A0A098PW42"/>
<dbReference type="HAMAP" id="MF_00170">
    <property type="entry name" value="Rib_5P_isom_A"/>
    <property type="match status" value="1"/>
</dbReference>
<dbReference type="FunFam" id="3.40.50.1360:FF:000001">
    <property type="entry name" value="Ribose-5-phosphate isomerase A"/>
    <property type="match status" value="1"/>
</dbReference>